<sequence>MGEDQPKNANFQDGQVHLCFRASPAHLHPAPPNKPRQARFGGQVHSAPSLSLEPLSQEIVDEGLFKSCLHSFFAVTP</sequence>
<proteinExistence type="predicted"/>
<evidence type="ECO:0000256" key="1">
    <source>
        <dbReference type="SAM" id="MobiDB-lite"/>
    </source>
</evidence>
<reference evidence="3" key="1">
    <citation type="journal article" date="2013" name="Science">
        <title>Comparative analysis of bat genomes provides insight into the evolution of flight and immunity.</title>
        <authorList>
            <person name="Zhang G."/>
            <person name="Cowled C."/>
            <person name="Shi Z."/>
            <person name="Huang Z."/>
            <person name="Bishop-Lilly K.A."/>
            <person name="Fang X."/>
            <person name="Wynne J.W."/>
            <person name="Xiong Z."/>
            <person name="Baker M.L."/>
            <person name="Zhao W."/>
            <person name="Tachedjian M."/>
            <person name="Zhu Y."/>
            <person name="Zhou P."/>
            <person name="Jiang X."/>
            <person name="Ng J."/>
            <person name="Yang L."/>
            <person name="Wu L."/>
            <person name="Xiao J."/>
            <person name="Feng Y."/>
            <person name="Chen Y."/>
            <person name="Sun X."/>
            <person name="Zhang Y."/>
            <person name="Marsh G.A."/>
            <person name="Crameri G."/>
            <person name="Broder C.C."/>
            <person name="Frey K.G."/>
            <person name="Wang L.F."/>
            <person name="Wang J."/>
        </authorList>
    </citation>
    <scope>NUCLEOTIDE SEQUENCE [LARGE SCALE GENOMIC DNA]</scope>
</reference>
<dbReference type="Proteomes" id="UP000010552">
    <property type="component" value="Unassembled WGS sequence"/>
</dbReference>
<keyword evidence="3" id="KW-1185">Reference proteome</keyword>
<protein>
    <submittedName>
        <fullName evidence="2">Uncharacterized protein</fullName>
    </submittedName>
</protein>
<gene>
    <name evidence="2" type="ORF">PAL_GLEAN10012829</name>
</gene>
<dbReference type="EMBL" id="KB030368">
    <property type="protein sequence ID" value="ELK17978.1"/>
    <property type="molecule type" value="Genomic_DNA"/>
</dbReference>
<evidence type="ECO:0000313" key="3">
    <source>
        <dbReference type="Proteomes" id="UP000010552"/>
    </source>
</evidence>
<name>L5L4M4_PTEAL</name>
<feature type="region of interest" description="Disordered" evidence="1">
    <location>
        <begin position="24"/>
        <end position="44"/>
    </location>
</feature>
<evidence type="ECO:0000313" key="2">
    <source>
        <dbReference type="EMBL" id="ELK17978.1"/>
    </source>
</evidence>
<dbReference type="InParanoid" id="L5L4M4"/>
<accession>L5L4M4</accession>
<dbReference type="AlphaFoldDB" id="L5L4M4"/>
<organism evidence="2 3">
    <name type="scientific">Pteropus alecto</name>
    <name type="common">Black flying fox</name>
    <dbReference type="NCBI Taxonomy" id="9402"/>
    <lineage>
        <taxon>Eukaryota</taxon>
        <taxon>Metazoa</taxon>
        <taxon>Chordata</taxon>
        <taxon>Craniata</taxon>
        <taxon>Vertebrata</taxon>
        <taxon>Euteleostomi</taxon>
        <taxon>Mammalia</taxon>
        <taxon>Eutheria</taxon>
        <taxon>Laurasiatheria</taxon>
        <taxon>Chiroptera</taxon>
        <taxon>Yinpterochiroptera</taxon>
        <taxon>Pteropodoidea</taxon>
        <taxon>Pteropodidae</taxon>
        <taxon>Pteropodinae</taxon>
        <taxon>Pteropus</taxon>
    </lineage>
</organism>